<evidence type="ECO:0000313" key="2">
    <source>
        <dbReference type="EMBL" id="KLK91514.1"/>
    </source>
</evidence>
<organism evidence="2 3">
    <name type="scientific">Microvirga vignae</name>
    <dbReference type="NCBI Taxonomy" id="1225564"/>
    <lineage>
        <taxon>Bacteria</taxon>
        <taxon>Pseudomonadati</taxon>
        <taxon>Pseudomonadota</taxon>
        <taxon>Alphaproteobacteria</taxon>
        <taxon>Hyphomicrobiales</taxon>
        <taxon>Methylobacteriaceae</taxon>
        <taxon>Microvirga</taxon>
    </lineage>
</organism>
<dbReference type="OrthoDB" id="9803237at2"/>
<dbReference type="AlphaFoldDB" id="A0A0H1R8Y2"/>
<name>A0A0H1R8Y2_9HYPH</name>
<dbReference type="RefSeq" id="WP_047190755.1">
    <property type="nucleotide sequence ID" value="NZ_LCYG01000054.1"/>
</dbReference>
<dbReference type="Proteomes" id="UP000035489">
    <property type="component" value="Unassembled WGS sequence"/>
</dbReference>
<keyword evidence="3" id="KW-1185">Reference proteome</keyword>
<reference evidence="2 3" key="1">
    <citation type="submission" date="2015-05" db="EMBL/GenBank/DDBJ databases">
        <title>Draft genome sequence of Microvirga vignae strain BR3299, a novel nitrogen fixing bacteria isolated from Brazil semi-aired region.</title>
        <authorList>
            <person name="Zilli J.E."/>
            <person name="Passos S.R."/>
            <person name="Leite J."/>
            <person name="Baldani J.I."/>
            <person name="Xavier G.R."/>
            <person name="Rumjaneck N.G."/>
            <person name="Simoes-Araujo J.L."/>
        </authorList>
    </citation>
    <scope>NUCLEOTIDE SEQUENCE [LARGE SCALE GENOMIC DNA]</scope>
    <source>
        <strain evidence="2 3">BR3299</strain>
    </source>
</reference>
<dbReference type="STRING" id="1225564.AA309_19900"/>
<accession>A0A0H1R8Y2</accession>
<gene>
    <name evidence="2" type="ORF">AA309_19900</name>
</gene>
<evidence type="ECO:0000256" key="1">
    <source>
        <dbReference type="SAM" id="MobiDB-lite"/>
    </source>
</evidence>
<evidence type="ECO:0000313" key="3">
    <source>
        <dbReference type="Proteomes" id="UP000035489"/>
    </source>
</evidence>
<feature type="compositionally biased region" description="Polar residues" evidence="1">
    <location>
        <begin position="58"/>
        <end position="68"/>
    </location>
</feature>
<sequence>MAAADERGRTIRSKIVEPQVDLVPMTEGREIVEDYRSIGLTLRRHPSPGMLKRVFRQSKSPHGTSGKSILSVITGKH</sequence>
<proteinExistence type="predicted"/>
<dbReference type="PATRIC" id="fig|1225564.3.peg.5285"/>
<protein>
    <submittedName>
        <fullName evidence="2">Uncharacterized protein</fullName>
    </submittedName>
</protein>
<comment type="caution">
    <text evidence="2">The sequence shown here is derived from an EMBL/GenBank/DDBJ whole genome shotgun (WGS) entry which is preliminary data.</text>
</comment>
<feature type="region of interest" description="Disordered" evidence="1">
    <location>
        <begin position="58"/>
        <end position="77"/>
    </location>
</feature>
<dbReference type="EMBL" id="LCYG01000054">
    <property type="protein sequence ID" value="KLK91514.1"/>
    <property type="molecule type" value="Genomic_DNA"/>
</dbReference>